<evidence type="ECO:0000313" key="1">
    <source>
        <dbReference type="EMBL" id="OAD79443.1"/>
    </source>
</evidence>
<accession>A0A162V1X9</accession>
<keyword evidence="2" id="KW-1185">Reference proteome</keyword>
<evidence type="ECO:0000313" key="2">
    <source>
        <dbReference type="Proteomes" id="UP000077315"/>
    </source>
</evidence>
<dbReference type="EMBL" id="KV440972">
    <property type="protein sequence ID" value="OAD79443.1"/>
    <property type="molecule type" value="Genomic_DNA"/>
</dbReference>
<sequence>MVNNICNMNDTDNIIKSLLLAIQLQLSVLCANQEQIKMDINSLGNEIMIKGSPKQNLFLFINCEIEYKEIVFDYKDVQGLSEEVTSAVYFNQLIRWCESADKLLKSVESYLQFRLSGLKTMKASEKASMEIWMLKNIYCSAVIREYVKNRSIISVKKFIDKDIFSRKLKISGNISTNTIWKYLHEWRYLFRKNSKDIYYDNHKRADIIAYRQVWAKQMISYKSKMSSHKIFYSEADRDGYWTDAHMMKQLESKTFLCSSFFTLDARLYLYLTKV</sequence>
<dbReference type="GeneID" id="29001238"/>
<reference evidence="2" key="1">
    <citation type="submission" date="2015-06" db="EMBL/GenBank/DDBJ databases">
        <title>Expansion of signal transduction pathways in fungi by whole-genome duplication.</title>
        <authorList>
            <consortium name="DOE Joint Genome Institute"/>
            <person name="Corrochano L.M."/>
            <person name="Kuo A."/>
            <person name="Marcet-Houben M."/>
            <person name="Polaino S."/>
            <person name="Salamov A."/>
            <person name="Villalobos J.M."/>
            <person name="Alvarez M.I."/>
            <person name="Avalos J."/>
            <person name="Benito E.P."/>
            <person name="Benoit I."/>
            <person name="Burger G."/>
            <person name="Camino L.P."/>
            <person name="Canovas D."/>
            <person name="Cerda-Olmedo E."/>
            <person name="Cheng J.-F."/>
            <person name="Dominguez A."/>
            <person name="Elias M."/>
            <person name="Eslava A.P."/>
            <person name="Glaser F."/>
            <person name="Grimwood J."/>
            <person name="Gutierrez G."/>
            <person name="Heitman J."/>
            <person name="Henrissat B."/>
            <person name="Iturriaga E.A."/>
            <person name="Lang B.F."/>
            <person name="Lavin J.L."/>
            <person name="Lee S."/>
            <person name="Li W."/>
            <person name="Lindquist E."/>
            <person name="Lopez-Garcia S."/>
            <person name="Luque E.M."/>
            <person name="Marcos A.T."/>
            <person name="Martin J."/>
            <person name="McCluskey K."/>
            <person name="Medina H.R."/>
            <person name="Miralles-Duran A."/>
            <person name="Miyazaki A."/>
            <person name="Munoz-Torres E."/>
            <person name="Oguiza J.A."/>
            <person name="Ohm R."/>
            <person name="Olmedo M."/>
            <person name="Orejas M."/>
            <person name="Ortiz-Castellanos L."/>
            <person name="Pisabarro A.G."/>
            <person name="Rodriguez-Romero J."/>
            <person name="Ruiz-Herrera J."/>
            <person name="Ruiz-Vazquez R."/>
            <person name="Sanz C."/>
            <person name="Schackwitz W."/>
            <person name="Schmutz J."/>
            <person name="Shahriari M."/>
            <person name="Shelest E."/>
            <person name="Silva-Franco F."/>
            <person name="Soanes D."/>
            <person name="Syed K."/>
            <person name="Tagua V.G."/>
            <person name="Talbot N.J."/>
            <person name="Thon M."/>
            <person name="De vries R.P."/>
            <person name="Wiebenga A."/>
            <person name="Yadav J.S."/>
            <person name="Braun E.L."/>
            <person name="Baker S."/>
            <person name="Garre V."/>
            <person name="Horwitz B."/>
            <person name="Torres-Martinez S."/>
            <person name="Idnurm A."/>
            <person name="Herrera-Estrella A."/>
            <person name="Gabaldon T."/>
            <person name="Grigoriev I.V."/>
        </authorList>
    </citation>
    <scope>NUCLEOTIDE SEQUENCE [LARGE SCALE GENOMIC DNA]</scope>
    <source>
        <strain evidence="2">NRRL 1555(-)</strain>
    </source>
</reference>
<gene>
    <name evidence="1" type="ORF">PHYBLDRAFT_58489</name>
</gene>
<organism evidence="1 2">
    <name type="scientific">Phycomyces blakesleeanus (strain ATCC 8743b / DSM 1359 / FGSC 10004 / NBRC 33097 / NRRL 1555)</name>
    <dbReference type="NCBI Taxonomy" id="763407"/>
    <lineage>
        <taxon>Eukaryota</taxon>
        <taxon>Fungi</taxon>
        <taxon>Fungi incertae sedis</taxon>
        <taxon>Mucoromycota</taxon>
        <taxon>Mucoromycotina</taxon>
        <taxon>Mucoromycetes</taxon>
        <taxon>Mucorales</taxon>
        <taxon>Phycomycetaceae</taxon>
        <taxon>Phycomyces</taxon>
    </lineage>
</organism>
<protein>
    <submittedName>
        <fullName evidence="1">Uncharacterized protein</fullName>
    </submittedName>
</protein>
<dbReference type="InParanoid" id="A0A162V1X9"/>
<dbReference type="RefSeq" id="XP_018297483.1">
    <property type="nucleotide sequence ID" value="XM_018440332.1"/>
</dbReference>
<dbReference type="OrthoDB" id="2379008at2759"/>
<name>A0A162V1X9_PHYB8</name>
<dbReference type="Proteomes" id="UP000077315">
    <property type="component" value="Unassembled WGS sequence"/>
</dbReference>
<dbReference type="VEuPathDB" id="FungiDB:PHYBLDRAFT_58489"/>
<proteinExistence type="predicted"/>
<dbReference type="AlphaFoldDB" id="A0A162V1X9"/>